<evidence type="ECO:0000256" key="3">
    <source>
        <dbReference type="ARBA" id="ARBA00022475"/>
    </source>
</evidence>
<evidence type="ECO:0000256" key="7">
    <source>
        <dbReference type="SAM" id="Phobius"/>
    </source>
</evidence>
<reference evidence="9" key="1">
    <citation type="journal article" date="2018" name="Genome Biol.">
        <title>SKESA: strategic k-mer extension for scrupulous assemblies.</title>
        <authorList>
            <person name="Souvorov A."/>
            <person name="Agarwala R."/>
            <person name="Lipman D.J."/>
        </authorList>
    </citation>
    <scope>NUCLEOTIDE SEQUENCE</scope>
    <source>
        <strain evidence="9">R404</strain>
    </source>
</reference>
<feature type="transmembrane region" description="Helical" evidence="7">
    <location>
        <begin position="133"/>
        <end position="156"/>
    </location>
</feature>
<keyword evidence="3" id="KW-1003">Cell membrane</keyword>
<keyword evidence="5 7" id="KW-1133">Transmembrane helix</keyword>
<protein>
    <submittedName>
        <fullName evidence="9">EamA family transporter</fullName>
    </submittedName>
</protein>
<evidence type="ECO:0000256" key="1">
    <source>
        <dbReference type="ARBA" id="ARBA00004651"/>
    </source>
</evidence>
<reference evidence="9" key="2">
    <citation type="submission" date="2020-11" db="EMBL/GenBank/DDBJ databases">
        <authorList>
            <consortium name="NCBI Pathogen Detection Project"/>
        </authorList>
    </citation>
    <scope>NUCLEOTIDE SEQUENCE</scope>
    <source>
        <strain evidence="9">R404</strain>
    </source>
</reference>
<keyword evidence="6 7" id="KW-0472">Membrane</keyword>
<dbReference type="InterPro" id="IPR050638">
    <property type="entry name" value="AA-Vitamin_Transporters"/>
</dbReference>
<feature type="transmembrane region" description="Helical" evidence="7">
    <location>
        <begin position="188"/>
        <end position="207"/>
    </location>
</feature>
<dbReference type="InterPro" id="IPR037185">
    <property type="entry name" value="EmrE-like"/>
</dbReference>
<feature type="domain" description="EamA" evidence="8">
    <location>
        <begin position="162"/>
        <end position="294"/>
    </location>
</feature>
<feature type="transmembrane region" description="Helical" evidence="7">
    <location>
        <begin position="162"/>
        <end position="181"/>
    </location>
</feature>
<evidence type="ECO:0000313" key="10">
    <source>
        <dbReference type="Proteomes" id="UP000856143"/>
    </source>
</evidence>
<dbReference type="PANTHER" id="PTHR32322:SF2">
    <property type="entry name" value="EAMA DOMAIN-CONTAINING PROTEIN"/>
    <property type="match status" value="1"/>
</dbReference>
<comment type="similarity">
    <text evidence="2">Belongs to the EamA transporter family.</text>
</comment>
<organism evidence="9 10">
    <name type="scientific">Klebsiella oxytoca</name>
    <dbReference type="NCBI Taxonomy" id="571"/>
    <lineage>
        <taxon>Bacteria</taxon>
        <taxon>Pseudomonadati</taxon>
        <taxon>Pseudomonadota</taxon>
        <taxon>Gammaproteobacteria</taxon>
        <taxon>Enterobacterales</taxon>
        <taxon>Enterobacteriaceae</taxon>
        <taxon>Klebsiella/Raoultella group</taxon>
        <taxon>Klebsiella</taxon>
    </lineage>
</organism>
<comment type="caution">
    <text evidence="9">The sequence shown here is derived from an EMBL/GenBank/DDBJ whole genome shotgun (WGS) entry which is preliminary data.</text>
</comment>
<dbReference type="GO" id="GO:0005886">
    <property type="term" value="C:plasma membrane"/>
    <property type="evidence" value="ECO:0007669"/>
    <property type="project" value="UniProtKB-SubCell"/>
</dbReference>
<dbReference type="AlphaFoldDB" id="A0AAN5RDI4"/>
<accession>A0AAN5RDI4</accession>
<feature type="transmembrane region" description="Helical" evidence="7">
    <location>
        <begin position="38"/>
        <end position="56"/>
    </location>
</feature>
<feature type="transmembrane region" description="Helical" evidence="7">
    <location>
        <begin position="253"/>
        <end position="274"/>
    </location>
</feature>
<evidence type="ECO:0000313" key="9">
    <source>
        <dbReference type="EMBL" id="HAT1681587.1"/>
    </source>
</evidence>
<evidence type="ECO:0000256" key="4">
    <source>
        <dbReference type="ARBA" id="ARBA00022692"/>
    </source>
</evidence>
<feature type="transmembrane region" description="Helical" evidence="7">
    <location>
        <begin position="76"/>
        <end position="97"/>
    </location>
</feature>
<dbReference type="EMBL" id="DACSEO010000022">
    <property type="protein sequence ID" value="HAT1681587.1"/>
    <property type="molecule type" value="Genomic_DNA"/>
</dbReference>
<evidence type="ECO:0000256" key="2">
    <source>
        <dbReference type="ARBA" id="ARBA00007362"/>
    </source>
</evidence>
<gene>
    <name evidence="9" type="ORF">I8Y21_002249</name>
</gene>
<feature type="domain" description="EamA" evidence="8">
    <location>
        <begin position="11"/>
        <end position="148"/>
    </location>
</feature>
<dbReference type="SUPFAM" id="SSF103481">
    <property type="entry name" value="Multidrug resistance efflux transporter EmrE"/>
    <property type="match status" value="2"/>
</dbReference>
<dbReference type="InterPro" id="IPR000620">
    <property type="entry name" value="EamA_dom"/>
</dbReference>
<dbReference type="Proteomes" id="UP000856143">
    <property type="component" value="Unassembled WGS sequence"/>
</dbReference>
<dbReference type="Pfam" id="PF00892">
    <property type="entry name" value="EamA"/>
    <property type="match status" value="2"/>
</dbReference>
<dbReference type="PANTHER" id="PTHR32322">
    <property type="entry name" value="INNER MEMBRANE TRANSPORTER"/>
    <property type="match status" value="1"/>
</dbReference>
<evidence type="ECO:0000259" key="8">
    <source>
        <dbReference type="Pfam" id="PF00892"/>
    </source>
</evidence>
<evidence type="ECO:0000256" key="5">
    <source>
        <dbReference type="ARBA" id="ARBA00022989"/>
    </source>
</evidence>
<evidence type="ECO:0000256" key="6">
    <source>
        <dbReference type="ARBA" id="ARBA00023136"/>
    </source>
</evidence>
<feature type="transmembrane region" description="Helical" evidence="7">
    <location>
        <begin position="219"/>
        <end position="241"/>
    </location>
</feature>
<sequence>MSEARLHRDGTISVVIAATLWGSTGVSAQYLLETTHSSPVTVTMLRMGLAGSLLLVSGALRERGKLLAVFTSLRDVLSLLFFTVVGATAVQLTFLFTVAASDAATATVLQFTSPAIVMVASCLLTRRMPGWRMILAVCLAIAGAFLLVTHGSFTALRISRTALIWGLISALAAAFYVTWPVSLIRRYGAIPVVGWSLFTGGVLLFILSPDVRVIHPWGLPAILSAGYLIVVGTAVTFCLYLSGARKIGSVRASAVCCIEPLVSAVLSVLLLHIVFGPADWAGTLMVLLAVAMMTGSD</sequence>
<feature type="transmembrane region" description="Helical" evidence="7">
    <location>
        <begin position="103"/>
        <end position="124"/>
    </location>
</feature>
<comment type="subcellular location">
    <subcellularLocation>
        <location evidence="1">Cell membrane</location>
        <topology evidence="1">Multi-pass membrane protein</topology>
    </subcellularLocation>
</comment>
<name>A0AAN5RDI4_KLEOX</name>
<feature type="transmembrane region" description="Helical" evidence="7">
    <location>
        <begin position="12"/>
        <end position="32"/>
    </location>
</feature>
<keyword evidence="4 7" id="KW-0812">Transmembrane</keyword>
<proteinExistence type="inferred from homology"/>